<feature type="region of interest" description="Disordered" evidence="14">
    <location>
        <begin position="228"/>
        <end position="258"/>
    </location>
</feature>
<evidence type="ECO:0000256" key="5">
    <source>
        <dbReference type="ARBA" id="ARBA00022771"/>
    </source>
</evidence>
<proteinExistence type="predicted"/>
<comment type="function">
    <text evidence="9">Has a broad role in development, specifically in the genetic pathway SynMuvB that negatively regulates specification of the vulval cell fate. Required for fem-3 3'-UTR-mediated repression in the regulation of the sperm/oocyte switch. Acts by regulating the translation of fem-3 mRNA, by binding to its 3'-UTR.</text>
</comment>
<evidence type="ECO:0000256" key="4">
    <source>
        <dbReference type="ARBA" id="ARBA00022737"/>
    </source>
</evidence>
<name>A0A9J6G638_HAELO</name>
<dbReference type="Proteomes" id="UP000821853">
    <property type="component" value="Chromosome 3"/>
</dbReference>
<dbReference type="InterPro" id="IPR013087">
    <property type="entry name" value="Znf_C2H2_type"/>
</dbReference>
<dbReference type="Gene3D" id="3.30.160.60">
    <property type="entry name" value="Classic Zinc Finger"/>
    <property type="match status" value="3"/>
</dbReference>
<dbReference type="EMBL" id="JABSTR010000005">
    <property type="protein sequence ID" value="KAH9370169.1"/>
    <property type="molecule type" value="Genomic_DNA"/>
</dbReference>
<evidence type="ECO:0000313" key="16">
    <source>
        <dbReference type="EMBL" id="KAH9370169.1"/>
    </source>
</evidence>
<evidence type="ECO:0000256" key="7">
    <source>
        <dbReference type="ARBA" id="ARBA00022833"/>
    </source>
</evidence>
<dbReference type="SMART" id="SM00355">
    <property type="entry name" value="ZnF_C2H2"/>
    <property type="match status" value="7"/>
</dbReference>
<evidence type="ECO:0000256" key="6">
    <source>
        <dbReference type="ARBA" id="ARBA00022782"/>
    </source>
</evidence>
<keyword evidence="5 13" id="KW-0863">Zinc-finger</keyword>
<evidence type="ECO:0000256" key="10">
    <source>
        <dbReference type="ARBA" id="ARBA00061755"/>
    </source>
</evidence>
<comment type="subunit">
    <text evidence="10">Interacts with hda-1, let-418, lin-1, mog-1, mog-4, mog-5, mog-6, pie-1 and unc-98.</text>
</comment>
<dbReference type="InterPro" id="IPR050888">
    <property type="entry name" value="ZnF_C2H2-type_TF"/>
</dbReference>
<dbReference type="OrthoDB" id="6110130at2759"/>
<evidence type="ECO:0000256" key="12">
    <source>
        <dbReference type="ARBA" id="ARBA00080128"/>
    </source>
</evidence>
<keyword evidence="3" id="KW-0479">Metal-binding</keyword>
<keyword evidence="4" id="KW-0677">Repeat</keyword>
<protein>
    <recommendedName>
        <fullName evidence="11">MOG interacting and ectopic P-granules protein 1</fullName>
    </recommendedName>
    <alternativeName>
        <fullName evidence="12">Nuclear zinc finger protein</fullName>
    </alternativeName>
</protein>
<comment type="caution">
    <text evidence="16">The sequence shown here is derived from an EMBL/GenBank/DDBJ whole genome shotgun (WGS) entry which is preliminary data.</text>
</comment>
<evidence type="ECO:0000256" key="11">
    <source>
        <dbReference type="ARBA" id="ARBA00071730"/>
    </source>
</evidence>
<evidence type="ECO:0000313" key="17">
    <source>
        <dbReference type="Proteomes" id="UP000821853"/>
    </source>
</evidence>
<evidence type="ECO:0000256" key="3">
    <source>
        <dbReference type="ARBA" id="ARBA00022723"/>
    </source>
</evidence>
<evidence type="ECO:0000256" key="2">
    <source>
        <dbReference type="ARBA" id="ARBA00022473"/>
    </source>
</evidence>
<organism evidence="16 17">
    <name type="scientific">Haemaphysalis longicornis</name>
    <name type="common">Bush tick</name>
    <dbReference type="NCBI Taxonomy" id="44386"/>
    <lineage>
        <taxon>Eukaryota</taxon>
        <taxon>Metazoa</taxon>
        <taxon>Ecdysozoa</taxon>
        <taxon>Arthropoda</taxon>
        <taxon>Chelicerata</taxon>
        <taxon>Arachnida</taxon>
        <taxon>Acari</taxon>
        <taxon>Parasitiformes</taxon>
        <taxon>Ixodida</taxon>
        <taxon>Ixodoidea</taxon>
        <taxon>Ixodidae</taxon>
        <taxon>Haemaphysalinae</taxon>
        <taxon>Haemaphysalis</taxon>
    </lineage>
</organism>
<dbReference type="PROSITE" id="PS50157">
    <property type="entry name" value="ZINC_FINGER_C2H2_2"/>
    <property type="match status" value="2"/>
</dbReference>
<sequence length="472" mass="51714">MKSCKLCDFKTESSLVLDGHRLTPHFTSRRELQCSFCNFATRDAKAIVFHMEAIHNKLPIMEPPPQVYECPICPFETNLKVKATGHVRHCQKYFNNNVNQKHYGEYPLPGVTAKPVTIEDIKAHEKFLALTKSSETKAKTTPKRTYAALSRSRPIPQPGQHGVAPSLFQLLTSPTSLNQNSERGGPRLALIQLASTSNQEFQVVRGTSEVIPLPLLNTGSQLAVTLARGPTYSSDGSSNQQRAPARPQGPPQSAAGQRPRVLAIVESGGSGASLISCEICDCSIKDMEQFRTHMQWIHKVKIHTRMLASRPPLNCQKCQRRFYTDQGLERHLLGSHGLVTANMQELANSGKDAGRCPLCGRTYANKLVAHMSHTHKAVLKPAHLSYKCTVCTATFNLYKLFERHVYMVHSNAVKSSSSSTADSDEQPANRPAASTSVLAATANAASLPKSAPKPDPKECSSGSAKSARKERP</sequence>
<evidence type="ECO:0000259" key="15">
    <source>
        <dbReference type="PROSITE" id="PS50157"/>
    </source>
</evidence>
<accession>A0A9J6G638</accession>
<dbReference type="PROSITE" id="PS00028">
    <property type="entry name" value="ZINC_FINGER_C2H2_1"/>
    <property type="match status" value="2"/>
</dbReference>
<keyword evidence="17" id="KW-1185">Reference proteome</keyword>
<keyword evidence="8" id="KW-0539">Nucleus</keyword>
<reference evidence="16 17" key="1">
    <citation type="journal article" date="2020" name="Cell">
        <title>Large-Scale Comparative Analyses of Tick Genomes Elucidate Their Genetic Diversity and Vector Capacities.</title>
        <authorList>
            <consortium name="Tick Genome and Microbiome Consortium (TIGMIC)"/>
            <person name="Jia N."/>
            <person name="Wang J."/>
            <person name="Shi W."/>
            <person name="Du L."/>
            <person name="Sun Y."/>
            <person name="Zhan W."/>
            <person name="Jiang J.F."/>
            <person name="Wang Q."/>
            <person name="Zhang B."/>
            <person name="Ji P."/>
            <person name="Bell-Sakyi L."/>
            <person name="Cui X.M."/>
            <person name="Yuan T.T."/>
            <person name="Jiang B.G."/>
            <person name="Yang W.F."/>
            <person name="Lam T.T."/>
            <person name="Chang Q.C."/>
            <person name="Ding S.J."/>
            <person name="Wang X.J."/>
            <person name="Zhu J.G."/>
            <person name="Ruan X.D."/>
            <person name="Zhao L."/>
            <person name="Wei J.T."/>
            <person name="Ye R.Z."/>
            <person name="Que T.C."/>
            <person name="Du C.H."/>
            <person name="Zhou Y.H."/>
            <person name="Cheng J.X."/>
            <person name="Dai P.F."/>
            <person name="Guo W.B."/>
            <person name="Han X.H."/>
            <person name="Huang E.J."/>
            <person name="Li L.F."/>
            <person name="Wei W."/>
            <person name="Gao Y.C."/>
            <person name="Liu J.Z."/>
            <person name="Shao H.Z."/>
            <person name="Wang X."/>
            <person name="Wang C.C."/>
            <person name="Yang T.C."/>
            <person name="Huo Q.B."/>
            <person name="Li W."/>
            <person name="Chen H.Y."/>
            <person name="Chen S.E."/>
            <person name="Zhou L.G."/>
            <person name="Ni X.B."/>
            <person name="Tian J.H."/>
            <person name="Sheng Y."/>
            <person name="Liu T."/>
            <person name="Pan Y.S."/>
            <person name="Xia L.Y."/>
            <person name="Li J."/>
            <person name="Zhao F."/>
            <person name="Cao W.C."/>
        </authorList>
    </citation>
    <scope>NUCLEOTIDE SEQUENCE [LARGE SCALE GENOMIC DNA]</scope>
    <source>
        <strain evidence="16">HaeL-2018</strain>
    </source>
</reference>
<keyword evidence="6" id="KW-0221">Differentiation</keyword>
<evidence type="ECO:0000256" key="13">
    <source>
        <dbReference type="PROSITE-ProRule" id="PRU00042"/>
    </source>
</evidence>
<evidence type="ECO:0000256" key="8">
    <source>
        <dbReference type="ARBA" id="ARBA00023242"/>
    </source>
</evidence>
<keyword evidence="2" id="KW-0217">Developmental protein</keyword>
<dbReference type="GO" id="GO:0030154">
    <property type="term" value="P:cell differentiation"/>
    <property type="evidence" value="ECO:0007669"/>
    <property type="project" value="UniProtKB-KW"/>
</dbReference>
<dbReference type="OMA" id="THIAKCM"/>
<dbReference type="GO" id="GO:0008270">
    <property type="term" value="F:zinc ion binding"/>
    <property type="evidence" value="ECO:0007669"/>
    <property type="project" value="UniProtKB-KW"/>
</dbReference>
<feature type="region of interest" description="Disordered" evidence="14">
    <location>
        <begin position="415"/>
        <end position="472"/>
    </location>
</feature>
<evidence type="ECO:0000256" key="1">
    <source>
        <dbReference type="ARBA" id="ARBA00004123"/>
    </source>
</evidence>
<dbReference type="PANTHER" id="PTHR24406">
    <property type="entry name" value="TRANSCRIPTIONAL REPRESSOR CTCFL-RELATED"/>
    <property type="match status" value="1"/>
</dbReference>
<dbReference type="GO" id="GO:0005634">
    <property type="term" value="C:nucleus"/>
    <property type="evidence" value="ECO:0007669"/>
    <property type="project" value="UniProtKB-SubCell"/>
</dbReference>
<evidence type="ECO:0000256" key="9">
    <source>
        <dbReference type="ARBA" id="ARBA00060356"/>
    </source>
</evidence>
<feature type="domain" description="C2H2-type" evidence="15">
    <location>
        <begin position="313"/>
        <end position="336"/>
    </location>
</feature>
<dbReference type="AlphaFoldDB" id="A0A9J6G638"/>
<dbReference type="VEuPathDB" id="VectorBase:HLOH_062354"/>
<feature type="compositionally biased region" description="Low complexity" evidence="14">
    <location>
        <begin position="240"/>
        <end position="258"/>
    </location>
</feature>
<gene>
    <name evidence="16" type="ORF">HPB48_013091</name>
</gene>
<comment type="subcellular location">
    <subcellularLocation>
        <location evidence="1">Nucleus</location>
    </subcellularLocation>
</comment>
<evidence type="ECO:0000256" key="14">
    <source>
        <dbReference type="SAM" id="MobiDB-lite"/>
    </source>
</evidence>
<dbReference type="FunFam" id="3.30.160.60:FF:001612">
    <property type="entry name" value="MEP-1, isoform A"/>
    <property type="match status" value="1"/>
</dbReference>
<feature type="domain" description="C2H2-type" evidence="15">
    <location>
        <begin position="386"/>
        <end position="414"/>
    </location>
</feature>
<keyword evidence="7" id="KW-0862">Zinc</keyword>